<reference evidence="1 2" key="1">
    <citation type="journal article" date="2021" name="Elife">
        <title>Chloroplast acquisition without the gene transfer in kleptoplastic sea slugs, Plakobranchus ocellatus.</title>
        <authorList>
            <person name="Maeda T."/>
            <person name="Takahashi S."/>
            <person name="Yoshida T."/>
            <person name="Shimamura S."/>
            <person name="Takaki Y."/>
            <person name="Nagai Y."/>
            <person name="Toyoda A."/>
            <person name="Suzuki Y."/>
            <person name="Arimoto A."/>
            <person name="Ishii H."/>
            <person name="Satoh N."/>
            <person name="Nishiyama T."/>
            <person name="Hasebe M."/>
            <person name="Maruyama T."/>
            <person name="Minagawa J."/>
            <person name="Obokata J."/>
            <person name="Shigenobu S."/>
        </authorList>
    </citation>
    <scope>NUCLEOTIDE SEQUENCE [LARGE SCALE GENOMIC DNA]</scope>
</reference>
<accession>A0AAV4DPD1</accession>
<keyword evidence="2" id="KW-1185">Reference proteome</keyword>
<protein>
    <submittedName>
        <fullName evidence="1">Uncharacterized protein</fullName>
    </submittedName>
</protein>
<dbReference type="AlphaFoldDB" id="A0AAV4DPD1"/>
<organism evidence="1 2">
    <name type="scientific">Plakobranchus ocellatus</name>
    <dbReference type="NCBI Taxonomy" id="259542"/>
    <lineage>
        <taxon>Eukaryota</taxon>
        <taxon>Metazoa</taxon>
        <taxon>Spiralia</taxon>
        <taxon>Lophotrochozoa</taxon>
        <taxon>Mollusca</taxon>
        <taxon>Gastropoda</taxon>
        <taxon>Heterobranchia</taxon>
        <taxon>Euthyneura</taxon>
        <taxon>Panpulmonata</taxon>
        <taxon>Sacoglossa</taxon>
        <taxon>Placobranchoidea</taxon>
        <taxon>Plakobranchidae</taxon>
        <taxon>Plakobranchus</taxon>
    </lineage>
</organism>
<proteinExistence type="predicted"/>
<comment type="caution">
    <text evidence="1">The sequence shown here is derived from an EMBL/GenBank/DDBJ whole genome shotgun (WGS) entry which is preliminary data.</text>
</comment>
<dbReference type="Proteomes" id="UP000735302">
    <property type="component" value="Unassembled WGS sequence"/>
</dbReference>
<evidence type="ECO:0000313" key="1">
    <source>
        <dbReference type="EMBL" id="GFO46074.1"/>
    </source>
</evidence>
<name>A0AAV4DPD1_9GAST</name>
<gene>
    <name evidence="1" type="ORF">PoB_007257900</name>
</gene>
<dbReference type="EMBL" id="BLXT01008164">
    <property type="protein sequence ID" value="GFO46074.1"/>
    <property type="molecule type" value="Genomic_DNA"/>
</dbReference>
<evidence type="ECO:0000313" key="2">
    <source>
        <dbReference type="Proteomes" id="UP000735302"/>
    </source>
</evidence>
<sequence>MILPTRNLCEAWAATWAPKLTPSSVICLGLIPVASTSWRINTAMSAPEEGGKRIGESGVDVGVFNFVDDHDNLWAYL</sequence>